<evidence type="ECO:0000256" key="1">
    <source>
        <dbReference type="ARBA" id="ARBA00022512"/>
    </source>
</evidence>
<keyword evidence="6" id="KW-0812">Transmembrane</keyword>
<evidence type="ECO:0000256" key="5">
    <source>
        <dbReference type="SAM" id="MobiDB-lite"/>
    </source>
</evidence>
<reference evidence="9 10" key="1">
    <citation type="submission" date="2011-09" db="EMBL/GenBank/DDBJ databases">
        <authorList>
            <person name="Weinstock G."/>
            <person name="Sodergren E."/>
            <person name="Clifton S."/>
            <person name="Fulton L."/>
            <person name="Fulton B."/>
            <person name="Courtney L."/>
            <person name="Fronick C."/>
            <person name="Harrison M."/>
            <person name="Strong C."/>
            <person name="Farmer C."/>
            <person name="Delahaunty K."/>
            <person name="Markovic C."/>
            <person name="Hall O."/>
            <person name="Minx P."/>
            <person name="Tomlinson C."/>
            <person name="Mitreva M."/>
            <person name="Hou S."/>
            <person name="Chen J."/>
            <person name="Wollam A."/>
            <person name="Pepin K.H."/>
            <person name="Johnson M."/>
            <person name="Bhonagiri V."/>
            <person name="Zhang X."/>
            <person name="Suruliraj S."/>
            <person name="Warren W."/>
            <person name="Chinwalla A."/>
            <person name="Mardis E.R."/>
            <person name="Wilson R.K."/>
        </authorList>
    </citation>
    <scope>NUCLEOTIDE SEQUENCE [LARGE SCALE GENOMIC DNA]</scope>
    <source>
        <strain evidence="9 10">F0435</strain>
    </source>
</reference>
<comment type="caution">
    <text evidence="9">The sequence shown here is derived from an EMBL/GenBank/DDBJ whole genome shotgun (WGS) entry which is preliminary data.</text>
</comment>
<keyword evidence="4" id="KW-0572">Peptidoglycan-anchor</keyword>
<feature type="region of interest" description="Disordered" evidence="5">
    <location>
        <begin position="198"/>
        <end position="340"/>
    </location>
</feature>
<feature type="region of interest" description="Disordered" evidence="5">
    <location>
        <begin position="2208"/>
        <end position="2265"/>
    </location>
</feature>
<evidence type="ECO:0000256" key="7">
    <source>
        <dbReference type="SAM" id="SignalP"/>
    </source>
</evidence>
<dbReference type="Pfam" id="PF17802">
    <property type="entry name" value="SpaA"/>
    <property type="match status" value="1"/>
</dbReference>
<keyword evidence="6" id="KW-1133">Transmembrane helix</keyword>
<dbReference type="InterPro" id="IPR019931">
    <property type="entry name" value="LPXTG_anchor"/>
</dbReference>
<dbReference type="HOGENOM" id="CLU_227601_0_0_9"/>
<proteinExistence type="predicted"/>
<feature type="compositionally biased region" description="Basic and acidic residues" evidence="5">
    <location>
        <begin position="198"/>
        <end position="237"/>
    </location>
</feature>
<dbReference type="InterPro" id="IPR013783">
    <property type="entry name" value="Ig-like_fold"/>
</dbReference>
<dbReference type="Pfam" id="PF24547">
    <property type="entry name" value="DUF7601"/>
    <property type="match status" value="4"/>
</dbReference>
<evidence type="ECO:0000313" key="10">
    <source>
        <dbReference type="Proteomes" id="UP000005025"/>
    </source>
</evidence>
<organism evidence="9 10">
    <name type="scientific">Lentilactobacillus kisonensis F0435</name>
    <dbReference type="NCBI Taxonomy" id="797516"/>
    <lineage>
        <taxon>Bacteria</taxon>
        <taxon>Bacillati</taxon>
        <taxon>Bacillota</taxon>
        <taxon>Bacilli</taxon>
        <taxon>Lactobacillales</taxon>
        <taxon>Lactobacillaceae</taxon>
        <taxon>Lentilactobacillus</taxon>
    </lineage>
</organism>
<keyword evidence="2" id="KW-0964">Secreted</keyword>
<dbReference type="SUPFAM" id="SSF49401">
    <property type="entry name" value="Bacterial adhesins"/>
    <property type="match status" value="1"/>
</dbReference>
<keyword evidence="6" id="KW-0472">Membrane</keyword>
<dbReference type="InterPro" id="IPR046767">
    <property type="entry name" value="pAdhesive_8"/>
</dbReference>
<dbReference type="InterPro" id="IPR041033">
    <property type="entry name" value="SpaA_PFL_dom_1"/>
</dbReference>
<dbReference type="InterPro" id="IPR055382">
    <property type="entry name" value="DUF7601"/>
</dbReference>
<protein>
    <submittedName>
        <fullName evidence="9">LPXTG-motif protein cell wall anchor domain protein</fullName>
    </submittedName>
</protein>
<name>H1LBT2_9LACO</name>
<dbReference type="InterPro" id="IPR008966">
    <property type="entry name" value="Adhesion_dom_sf"/>
</dbReference>
<dbReference type="PROSITE" id="PS50847">
    <property type="entry name" value="GRAM_POS_ANCHORING"/>
    <property type="match status" value="1"/>
</dbReference>
<feature type="compositionally biased region" description="Polar residues" evidence="5">
    <location>
        <begin position="308"/>
        <end position="326"/>
    </location>
</feature>
<dbReference type="Gene3D" id="2.60.40.10">
    <property type="entry name" value="Immunoglobulins"/>
    <property type="match status" value="1"/>
</dbReference>
<dbReference type="OrthoDB" id="3264136at2"/>
<dbReference type="Pfam" id="PF00746">
    <property type="entry name" value="Gram_pos_anchor"/>
    <property type="match status" value="1"/>
</dbReference>
<dbReference type="RefSeq" id="WP_008855241.1">
    <property type="nucleotide sequence ID" value="NZ_JH590983.1"/>
</dbReference>
<evidence type="ECO:0000259" key="8">
    <source>
        <dbReference type="PROSITE" id="PS50847"/>
    </source>
</evidence>
<dbReference type="PATRIC" id="fig|797516.3.peg.39"/>
<sequence length="2302" mass="254708">MKLLKKGCIVQFVGVLALLFGNFYTVGAAVADVVATDEIATKNAKLIDDKRQLVTTAKVGDKSKLTFDVTVGSLSSAGKVKFEYDRDMLTIKKRQYQFKNGSAKVVVDIDGKNSTIQWHHAINMTDLEVALPVKFNRPANRYELAVMVDEKKVELPTLTVVNKNAQKAKGITTATNESIDGNLRDDNLVNQVLVEAEKDEAASDQAEAAKEVEEAKKQEIPDENAVKKEDDSQESKFDQQPVSGGPSNEAKIDENSSQADEIEETKQSDSDKAKEFVKEKREADQKMAEEKSQKAVENLKKAAEKDAQNPQCNNQSSSIQKSSGNNKESRSPRDPSLANVDIAERALAETDDGDDEAHHSQSQLPTMKAFETKRDLKDLVNTKFFNSITVKYNNEEIKIPTEINNEVNASIPSSIKDSNTVSIDWTWDTTTIGQSQTGDNFTILDGDYYEFTLKGFELNYVGNPSLGGDILGTGDVKVGEYSISPVVAGNTSQHKVRITFFPGNLSSETTIKYSLHLDTTFSKGSTDVSFGEIAKDGAKIEVADGAVTISKHGEFDGTTGGSTIDYDTIAWTSTLTVNRTGGADQVNLRDTFGSHYQINDDAVGKPASYTFEVFDDKSKQHIFNKGSAGYSKIMNAGSWLQQKLFKFIASDLLPTGRTIKKIVVTMRAPVTSIQPEYHNKIVAQNVKFGTETLKEVETQHILKRESNALYKSATTVRGDVQYTIRFNVKNDQDNLTLTDELKTKKFKYQALTEGNYRLTRDGDNTNYWDNYVDSSQIVDSPDGSKLTVKFKSDIKANPGVYKLIYKVVPVGEVSPTDYHGLTNQVNWGGKESFTHVYKSATNQKGTYYVSEDKPHGNDWTNYTTDWAINVNRIDQQIDGDITITEPDTEKQNETDYDYAKYYNLLIDNFGNLSDYIKFYAKFVHEKHEIKYERYNGQFYWIVNDAREEKPAFSIGSSEDGKGNVIGFKLVVHRMPKQNNNNRVSQEFGVQLAGVPIDKAKLAKNTSGYLYNHATVEYNEGKEHISGSSKIPTEVANNLSKSGKLSTDFHSNPDNRKIDWTVAFNQRGWLAAEENIDKLLKEGGIAFTDTVGADKAWGKDEKASTSLLLQDIKQAFKKGHLTVSLGKMSSDSTKIIDSQILGQNDFNIEDAVESSGNQQAVKSTIKFSDKAVNLYKDGYSVIVLKFSSNVKRLETSASKKFEHLKGWEFASKLEIARLPNEKKTVKSSVTYLDTGFLLDKDGILEEDTINGEKQKVLKWNLIVNGEGKTTNNLALKATDEIQNDHHKHLETLDDNHRLKVYQAKRDLVTKGGKETVEYSKGALLDSDNYELKYANNLRKMEIQFAEGVGDGQPLMVEYYTVVSRNVAGITYENNVTLEVGSETFTQGKAVKSNTSAGAEFDHFSVRISKKDLQTSDPITGVIFGLEKRKKGSNDSWEPVKISDSGDRITAETNGDGIATFYGLGDVNEYKVVELKGAHGYDDVYESGEFTSENAEDRVYNIDAFNSKKRQLQIKKTLTTSDPSLEGQSFEFQVETTDGNGKTDADFSGLYQATKNGTPTDDVSFTKGVSRVISLRPDEDFKIWGLSNDKHYRITELGAEMFDTAYDISGMKSGDATDAQGKQTSIFQLKEDANSSGLVHFTNRYARNQFEFEKTVDGVDTDDSFEFDVTAGNEDTADSIKSKKFDVALVNATTGASINDDVEIQIEFDDDGESAGLWYGDAIRAKPIKLEDNQRLIIKGLPKEVIKFVVKENVDEAQWATSSQVDGEDEVVGPNASLTLNRKDAKNSIVFSNMPVGQVPFKLQKTVGRGIPSDKEFLFTLTIKNQGLNWGSEREFKAVKTGISDEFNLKFVKDEKTGQYTASEKLKANQILTVMMPKGLNIEIQETNATDYEVTYNYGNEKGKGDKHRIITGEQNKLSTLIFNNDTIGSELEIEKKVKGTNLTSDDHEKKFEFDVQGLDKEGRKLKGVFDIQLRTAGNDNLIGTVTFTDGKISSVRLQDRPSTDKIILKSDEQAKILDVPVGTEIKVIELETSHSGYTPSYVLNTNDERSGNETIPFVSRKDIPSTVKFINTKDSEVEMGSFTVNKFVNEAGDRTRTFNFHFEAVDGAGNPLDGNFHTVTTTNGTTAEGLIHIQGGNANFTLRHGQTIKFVLPMGARYEISEVDYTKDGYTTTVTKRNAPISGTTVTGTATADSDNLSYHNDLEEAEGELALPADEDKPDSSATIDEPDALPASDGTGGRSGTNGTSGITSPQGLPSAGYTGKQALPQTGDDDDKIYTIIGVIILVIVAVVGTLYYTKRKQVK</sequence>
<dbReference type="Pfam" id="PF20602">
    <property type="entry name" value="pAdhesive_8"/>
    <property type="match status" value="1"/>
</dbReference>
<dbReference type="Proteomes" id="UP000005025">
    <property type="component" value="Unassembled WGS sequence"/>
</dbReference>
<feature type="signal peptide" evidence="7">
    <location>
        <begin position="1"/>
        <end position="28"/>
    </location>
</feature>
<evidence type="ECO:0000256" key="3">
    <source>
        <dbReference type="ARBA" id="ARBA00022729"/>
    </source>
</evidence>
<evidence type="ECO:0000313" key="9">
    <source>
        <dbReference type="EMBL" id="EHO54595.1"/>
    </source>
</evidence>
<dbReference type="EMBL" id="AGRJ01000007">
    <property type="protein sequence ID" value="EHO54595.1"/>
    <property type="molecule type" value="Genomic_DNA"/>
</dbReference>
<keyword evidence="3 7" id="KW-0732">Signal</keyword>
<feature type="domain" description="Gram-positive cocci surface proteins LPxTG" evidence="8">
    <location>
        <begin position="2265"/>
        <end position="2302"/>
    </location>
</feature>
<evidence type="ECO:0000256" key="6">
    <source>
        <dbReference type="SAM" id="Phobius"/>
    </source>
</evidence>
<dbReference type="STRING" id="797516.HMPREF9104_00042"/>
<evidence type="ECO:0000256" key="4">
    <source>
        <dbReference type="ARBA" id="ARBA00023088"/>
    </source>
</evidence>
<keyword evidence="1" id="KW-0134">Cell wall</keyword>
<gene>
    <name evidence="9" type="ORF">HMPREF9104_00042</name>
</gene>
<dbReference type="NCBIfam" id="TIGR01167">
    <property type="entry name" value="LPXTG_anchor"/>
    <property type="match status" value="1"/>
</dbReference>
<accession>H1LBT2</accession>
<feature type="compositionally biased region" description="Basic and acidic residues" evidence="5">
    <location>
        <begin position="264"/>
        <end position="307"/>
    </location>
</feature>
<feature type="chain" id="PRO_5003551786" evidence="7">
    <location>
        <begin position="29"/>
        <end position="2302"/>
    </location>
</feature>
<feature type="region of interest" description="Disordered" evidence="5">
    <location>
        <begin position="350"/>
        <end position="369"/>
    </location>
</feature>
<feature type="transmembrane region" description="Helical" evidence="6">
    <location>
        <begin position="2275"/>
        <end position="2296"/>
    </location>
</feature>
<evidence type="ECO:0000256" key="2">
    <source>
        <dbReference type="ARBA" id="ARBA00022525"/>
    </source>
</evidence>
<dbReference type="Gene3D" id="2.60.40.1140">
    <property type="entry name" value="Collagen-binding surface protein Cna, B-type domain"/>
    <property type="match status" value="5"/>
</dbReference>